<evidence type="ECO:0000256" key="6">
    <source>
        <dbReference type="ARBA" id="ARBA00022692"/>
    </source>
</evidence>
<organism evidence="11 12">
    <name type="scientific">Halpernia humi</name>
    <dbReference type="NCBI Taxonomy" id="493375"/>
    <lineage>
        <taxon>Bacteria</taxon>
        <taxon>Pseudomonadati</taxon>
        <taxon>Bacteroidota</taxon>
        <taxon>Flavobacteriia</taxon>
        <taxon>Flavobacteriales</taxon>
        <taxon>Weeksellaceae</taxon>
        <taxon>Chryseobacterium group</taxon>
        <taxon>Halpernia</taxon>
    </lineage>
</organism>
<keyword evidence="7 9" id="KW-1133">Transmembrane helix</keyword>
<evidence type="ECO:0000256" key="2">
    <source>
        <dbReference type="ARBA" id="ARBA00007783"/>
    </source>
</evidence>
<dbReference type="InterPro" id="IPR013525">
    <property type="entry name" value="ABC2_TM"/>
</dbReference>
<dbReference type="AlphaFoldDB" id="A0A1H5W640"/>
<comment type="similarity">
    <text evidence="2 9">Belongs to the ABC-2 integral membrane protein family.</text>
</comment>
<evidence type="ECO:0000313" key="12">
    <source>
        <dbReference type="Proteomes" id="UP000236738"/>
    </source>
</evidence>
<dbReference type="Pfam" id="PF01061">
    <property type="entry name" value="ABC2_membrane"/>
    <property type="match status" value="1"/>
</dbReference>
<keyword evidence="4 9" id="KW-1003">Cell membrane</keyword>
<evidence type="ECO:0000256" key="9">
    <source>
        <dbReference type="RuleBase" id="RU361157"/>
    </source>
</evidence>
<dbReference type="RefSeq" id="WP_146063259.1">
    <property type="nucleotide sequence ID" value="NZ_FNUS01000002.1"/>
</dbReference>
<evidence type="ECO:0000256" key="3">
    <source>
        <dbReference type="ARBA" id="ARBA00022448"/>
    </source>
</evidence>
<feature type="transmembrane region" description="Helical" evidence="9">
    <location>
        <begin position="160"/>
        <end position="182"/>
    </location>
</feature>
<feature type="transmembrane region" description="Helical" evidence="9">
    <location>
        <begin position="248"/>
        <end position="267"/>
    </location>
</feature>
<keyword evidence="12" id="KW-1185">Reference proteome</keyword>
<dbReference type="InterPro" id="IPR047817">
    <property type="entry name" value="ABC2_TM_bact-type"/>
</dbReference>
<evidence type="ECO:0000256" key="7">
    <source>
        <dbReference type="ARBA" id="ARBA00022989"/>
    </source>
</evidence>
<name>A0A1H5W640_9FLAO</name>
<keyword evidence="5" id="KW-0997">Cell inner membrane</keyword>
<dbReference type="GO" id="GO:0140359">
    <property type="term" value="F:ABC-type transporter activity"/>
    <property type="evidence" value="ECO:0007669"/>
    <property type="project" value="InterPro"/>
</dbReference>
<evidence type="ECO:0000313" key="11">
    <source>
        <dbReference type="EMBL" id="SEF94267.1"/>
    </source>
</evidence>
<dbReference type="Proteomes" id="UP000236738">
    <property type="component" value="Unassembled WGS sequence"/>
</dbReference>
<sequence>MKTSVYSSDKQTHFFQELKDMFTDIKSSNFLAFQLAKRDLQSQYRQSFLGFFWAFAPIITNSLVWIFLNNSGTVNVNSDQKIPYVLFVVIGTTVWSIFTESMMIPLTSVNSARSILSKINFPKEALLISGIYKLGFNLGLKLLMIALFLVIYSVKPGIEILYFPFILISIMCLSMSIGLLITPLGLIYTDIAKVITTAIPFLMYFTPVVYAVPQQGFFKKLFELNPLTFLFNDARNALVGISVDNLNFALIVLVISSIILLIGLVIFRKSMPIIIEKIGG</sequence>
<dbReference type="OrthoDB" id="9786910at2"/>
<evidence type="ECO:0000259" key="10">
    <source>
        <dbReference type="PROSITE" id="PS51012"/>
    </source>
</evidence>
<reference evidence="12" key="1">
    <citation type="submission" date="2016-10" db="EMBL/GenBank/DDBJ databases">
        <authorList>
            <person name="Varghese N."/>
            <person name="Submissions S."/>
        </authorList>
    </citation>
    <scope>NUCLEOTIDE SEQUENCE [LARGE SCALE GENOMIC DNA]</scope>
    <source>
        <strain evidence="12">DSM 21580</strain>
    </source>
</reference>
<dbReference type="PANTHER" id="PTHR30413">
    <property type="entry name" value="INNER MEMBRANE TRANSPORT PERMEASE"/>
    <property type="match status" value="1"/>
</dbReference>
<feature type="transmembrane region" description="Helical" evidence="9">
    <location>
        <begin position="194"/>
        <end position="212"/>
    </location>
</feature>
<evidence type="ECO:0000256" key="8">
    <source>
        <dbReference type="ARBA" id="ARBA00023136"/>
    </source>
</evidence>
<dbReference type="GO" id="GO:0005886">
    <property type="term" value="C:plasma membrane"/>
    <property type="evidence" value="ECO:0007669"/>
    <property type="project" value="UniProtKB-SubCell"/>
</dbReference>
<feature type="transmembrane region" description="Helical" evidence="9">
    <location>
        <begin position="125"/>
        <end position="154"/>
    </location>
</feature>
<protein>
    <recommendedName>
        <fullName evidence="9">Transport permease protein</fullName>
    </recommendedName>
</protein>
<keyword evidence="8 9" id="KW-0472">Membrane</keyword>
<dbReference type="PANTHER" id="PTHR30413:SF8">
    <property type="entry name" value="TRANSPORT PERMEASE PROTEIN"/>
    <property type="match status" value="1"/>
</dbReference>
<feature type="domain" description="ABC transmembrane type-2" evidence="10">
    <location>
        <begin position="49"/>
        <end position="270"/>
    </location>
</feature>
<gene>
    <name evidence="11" type="ORF">SAMN05421847_1095</name>
</gene>
<keyword evidence="6 9" id="KW-0812">Transmembrane</keyword>
<accession>A0A1H5W640</accession>
<feature type="transmembrane region" description="Helical" evidence="9">
    <location>
        <begin position="48"/>
        <end position="68"/>
    </location>
</feature>
<comment type="subcellular location">
    <subcellularLocation>
        <location evidence="1">Cell inner membrane</location>
        <topology evidence="1">Multi-pass membrane protein</topology>
    </subcellularLocation>
    <subcellularLocation>
        <location evidence="9">Cell membrane</location>
        <topology evidence="9">Multi-pass membrane protein</topology>
    </subcellularLocation>
</comment>
<dbReference type="GO" id="GO:0015920">
    <property type="term" value="P:lipopolysaccharide transport"/>
    <property type="evidence" value="ECO:0007669"/>
    <property type="project" value="TreeGrafter"/>
</dbReference>
<keyword evidence="3 9" id="KW-0813">Transport</keyword>
<proteinExistence type="inferred from homology"/>
<feature type="transmembrane region" description="Helical" evidence="9">
    <location>
        <begin position="84"/>
        <end position="104"/>
    </location>
</feature>
<evidence type="ECO:0000256" key="5">
    <source>
        <dbReference type="ARBA" id="ARBA00022519"/>
    </source>
</evidence>
<dbReference type="EMBL" id="FNUS01000002">
    <property type="protein sequence ID" value="SEF94267.1"/>
    <property type="molecule type" value="Genomic_DNA"/>
</dbReference>
<evidence type="ECO:0000256" key="4">
    <source>
        <dbReference type="ARBA" id="ARBA00022475"/>
    </source>
</evidence>
<evidence type="ECO:0000256" key="1">
    <source>
        <dbReference type="ARBA" id="ARBA00004429"/>
    </source>
</evidence>
<dbReference type="PROSITE" id="PS51012">
    <property type="entry name" value="ABC_TM2"/>
    <property type="match status" value="1"/>
</dbReference>